<dbReference type="EMBL" id="JAUHMF010000002">
    <property type="protein sequence ID" value="MDT8898373.1"/>
    <property type="molecule type" value="Genomic_DNA"/>
</dbReference>
<evidence type="ECO:0000259" key="2">
    <source>
        <dbReference type="Pfam" id="PF02517"/>
    </source>
</evidence>
<keyword evidence="4" id="KW-1185">Reference proteome</keyword>
<keyword evidence="1" id="KW-0472">Membrane</keyword>
<keyword evidence="1" id="KW-1133">Transmembrane helix</keyword>
<evidence type="ECO:0000313" key="3">
    <source>
        <dbReference type="EMBL" id="MDT8898373.1"/>
    </source>
</evidence>
<reference evidence="3 4" key="1">
    <citation type="submission" date="2023-07" db="EMBL/GenBank/DDBJ databases">
        <title>Novel species of Thermanaerothrix with wide hydrolytic capabilities.</title>
        <authorList>
            <person name="Zayulina K.S."/>
            <person name="Podosokorskaya O.A."/>
            <person name="Elcheninov A.G."/>
        </authorList>
    </citation>
    <scope>NUCLEOTIDE SEQUENCE [LARGE SCALE GENOMIC DNA]</scope>
    <source>
        <strain evidence="3 4">4228-RoL</strain>
    </source>
</reference>
<feature type="transmembrane region" description="Helical" evidence="1">
    <location>
        <begin position="153"/>
        <end position="176"/>
    </location>
</feature>
<proteinExistence type="predicted"/>
<dbReference type="RefSeq" id="WP_315625032.1">
    <property type="nucleotide sequence ID" value="NZ_JAUHMF010000002.1"/>
</dbReference>
<feature type="transmembrane region" description="Helical" evidence="1">
    <location>
        <begin position="85"/>
        <end position="101"/>
    </location>
</feature>
<dbReference type="EC" id="3.4.-.-" evidence="3"/>
<gene>
    <name evidence="3" type="ORF">QYE77_08850</name>
</gene>
<keyword evidence="3" id="KW-0645">Protease</keyword>
<name>A0ABU3NNF2_9CHLR</name>
<feature type="transmembrane region" description="Helical" evidence="1">
    <location>
        <begin position="238"/>
        <end position="258"/>
    </location>
</feature>
<feature type="transmembrane region" description="Helical" evidence="1">
    <location>
        <begin position="12"/>
        <end position="32"/>
    </location>
</feature>
<evidence type="ECO:0000256" key="1">
    <source>
        <dbReference type="SAM" id="Phobius"/>
    </source>
</evidence>
<organism evidence="3 4">
    <name type="scientific">Thermanaerothrix solaris</name>
    <dbReference type="NCBI Taxonomy" id="3058434"/>
    <lineage>
        <taxon>Bacteria</taxon>
        <taxon>Bacillati</taxon>
        <taxon>Chloroflexota</taxon>
        <taxon>Anaerolineae</taxon>
        <taxon>Anaerolineales</taxon>
        <taxon>Anaerolineaceae</taxon>
        <taxon>Thermanaerothrix</taxon>
    </lineage>
</organism>
<feature type="transmembrane region" description="Helical" evidence="1">
    <location>
        <begin position="44"/>
        <end position="65"/>
    </location>
</feature>
<feature type="domain" description="CAAX prenyl protease 2/Lysostaphin resistance protein A-like" evidence="2">
    <location>
        <begin position="164"/>
        <end position="249"/>
    </location>
</feature>
<evidence type="ECO:0000313" key="4">
    <source>
        <dbReference type="Proteomes" id="UP001254165"/>
    </source>
</evidence>
<dbReference type="Pfam" id="PF02517">
    <property type="entry name" value="Rce1-like"/>
    <property type="match status" value="1"/>
</dbReference>
<comment type="caution">
    <text evidence="3">The sequence shown here is derived from an EMBL/GenBank/DDBJ whole genome shotgun (WGS) entry which is preliminary data.</text>
</comment>
<protein>
    <submittedName>
        <fullName evidence="3">CPBP family glutamic-type intramembrane protease</fullName>
        <ecNumber evidence="3">3.4.-.-</ecNumber>
    </submittedName>
</protein>
<keyword evidence="3" id="KW-0378">Hydrolase</keyword>
<sequence>MPNAAELRPLLILLLPMLGLLGLALVGLRRLLVWLQPDSPRAMLGIFVLAYGLPWLLYLGVLIAGTRASVGTLPKPTQILMLGQPWLYVWQVLALLLATPLPRVRSLLVEGWTSLRDQGTGFLLGLGLGGLAGLVYALLLAGFESRWPDASALIPTLPPLLLGLWLGIGVILAPWVEERFFRAALLELFAARWGRPRAVVLSAALFALGQGRPLLLLPALGLGLALGGLCLRRGTWHAAAWAHMGLNLVLGGLAWYLLL</sequence>
<dbReference type="GO" id="GO:0006508">
    <property type="term" value="P:proteolysis"/>
    <property type="evidence" value="ECO:0007669"/>
    <property type="project" value="UniProtKB-KW"/>
</dbReference>
<dbReference type="InterPro" id="IPR003675">
    <property type="entry name" value="Rce1/LyrA-like_dom"/>
</dbReference>
<accession>A0ABU3NNF2</accession>
<keyword evidence="1" id="KW-0812">Transmembrane</keyword>
<dbReference type="Proteomes" id="UP001254165">
    <property type="component" value="Unassembled WGS sequence"/>
</dbReference>
<dbReference type="GO" id="GO:0008233">
    <property type="term" value="F:peptidase activity"/>
    <property type="evidence" value="ECO:0007669"/>
    <property type="project" value="UniProtKB-KW"/>
</dbReference>
<feature type="transmembrane region" description="Helical" evidence="1">
    <location>
        <begin position="122"/>
        <end position="141"/>
    </location>
</feature>